<dbReference type="PANTHER" id="PTHR43381:SF4">
    <property type="entry name" value="EUKARYOTIC TRANSLATION INITIATION FACTOR 5B"/>
    <property type="match status" value="1"/>
</dbReference>
<keyword evidence="5 8" id="KW-0648">Protein biosynthesis</keyword>
<dbReference type="Pfam" id="PF11987">
    <property type="entry name" value="IF-2"/>
    <property type="match status" value="1"/>
</dbReference>
<dbReference type="NCBIfam" id="TIGR00231">
    <property type="entry name" value="small_GTP"/>
    <property type="match status" value="1"/>
</dbReference>
<dbReference type="InterPro" id="IPR000795">
    <property type="entry name" value="T_Tr_GTP-bd_dom"/>
</dbReference>
<dbReference type="GO" id="GO:0005737">
    <property type="term" value="C:cytoplasm"/>
    <property type="evidence" value="ECO:0007669"/>
    <property type="project" value="UniProtKB-UniRule"/>
</dbReference>
<dbReference type="NCBIfam" id="TIGR00487">
    <property type="entry name" value="IF-2"/>
    <property type="match status" value="1"/>
</dbReference>
<dbReference type="InterPro" id="IPR009000">
    <property type="entry name" value="Transl_B-barrel_sf"/>
</dbReference>
<evidence type="ECO:0000256" key="4">
    <source>
        <dbReference type="ARBA" id="ARBA00022741"/>
    </source>
</evidence>
<dbReference type="InterPro" id="IPR005225">
    <property type="entry name" value="Small_GTP-bd"/>
</dbReference>
<dbReference type="GO" id="GO:0003924">
    <property type="term" value="F:GTPase activity"/>
    <property type="evidence" value="ECO:0007669"/>
    <property type="project" value="InterPro"/>
</dbReference>
<comment type="similarity">
    <text evidence="1 8">Belongs to the TRAFAC class translation factor GTPase superfamily. Classic translation factor GTPase family. IF-2 subfamily.</text>
</comment>
<gene>
    <name evidence="10" type="ORF">A3B40_03390</name>
</gene>
<evidence type="ECO:0000256" key="5">
    <source>
        <dbReference type="ARBA" id="ARBA00022917"/>
    </source>
</evidence>
<dbReference type="EMBL" id="MGAI01000010">
    <property type="protein sequence ID" value="OGK45366.1"/>
    <property type="molecule type" value="Genomic_DNA"/>
</dbReference>
<dbReference type="GO" id="GO:0003743">
    <property type="term" value="F:translation initiation factor activity"/>
    <property type="evidence" value="ECO:0007669"/>
    <property type="project" value="UniProtKB-UniRule"/>
</dbReference>
<evidence type="ECO:0000256" key="6">
    <source>
        <dbReference type="ARBA" id="ARBA00023134"/>
    </source>
</evidence>
<dbReference type="Pfam" id="PF22042">
    <property type="entry name" value="EF-G_D2"/>
    <property type="match status" value="1"/>
</dbReference>
<dbReference type="InterPro" id="IPR036925">
    <property type="entry name" value="TIF_IF2_dom3_sf"/>
</dbReference>
<dbReference type="InterPro" id="IPR027417">
    <property type="entry name" value="P-loop_NTPase"/>
</dbReference>
<dbReference type="InterPro" id="IPR023115">
    <property type="entry name" value="TIF_IF2_dom3"/>
</dbReference>
<evidence type="ECO:0000256" key="3">
    <source>
        <dbReference type="ARBA" id="ARBA00022540"/>
    </source>
</evidence>
<dbReference type="SUPFAM" id="SSF52540">
    <property type="entry name" value="P-loop containing nucleoside triphosphate hydrolases"/>
    <property type="match status" value="1"/>
</dbReference>
<evidence type="ECO:0000313" key="10">
    <source>
        <dbReference type="EMBL" id="OGK45366.1"/>
    </source>
</evidence>
<evidence type="ECO:0000256" key="1">
    <source>
        <dbReference type="ARBA" id="ARBA00007733"/>
    </source>
</evidence>
<dbReference type="InterPro" id="IPR053905">
    <property type="entry name" value="EF-G-like_DII"/>
</dbReference>
<dbReference type="CDD" id="cd01887">
    <property type="entry name" value="IF2_eIF5B"/>
    <property type="match status" value="1"/>
</dbReference>
<dbReference type="GO" id="GO:0005525">
    <property type="term" value="F:GTP binding"/>
    <property type="evidence" value="ECO:0007669"/>
    <property type="project" value="UniProtKB-KW"/>
</dbReference>
<dbReference type="PANTHER" id="PTHR43381">
    <property type="entry name" value="TRANSLATION INITIATION FACTOR IF-2-RELATED"/>
    <property type="match status" value="1"/>
</dbReference>
<dbReference type="InterPro" id="IPR000178">
    <property type="entry name" value="TF_IF2_bacterial-like"/>
</dbReference>
<dbReference type="PRINTS" id="PR00315">
    <property type="entry name" value="ELONGATNFCT"/>
</dbReference>
<name>A0A1F7IPT3_9BACT</name>
<dbReference type="Gene3D" id="3.40.50.10050">
    <property type="entry name" value="Translation initiation factor IF- 2, domain 3"/>
    <property type="match status" value="1"/>
</dbReference>
<keyword evidence="3 8" id="KW-0396">Initiation factor</keyword>
<dbReference type="AlphaFoldDB" id="A0A1F7IPT3"/>
<dbReference type="FunFam" id="3.40.50.10050:FF:000001">
    <property type="entry name" value="Translation initiation factor IF-2"/>
    <property type="match status" value="1"/>
</dbReference>
<dbReference type="Proteomes" id="UP000178040">
    <property type="component" value="Unassembled WGS sequence"/>
</dbReference>
<accession>A0A1F7IPT3</accession>
<evidence type="ECO:0000259" key="9">
    <source>
        <dbReference type="PROSITE" id="PS51722"/>
    </source>
</evidence>
<organism evidence="10 11">
    <name type="scientific">Candidatus Roizmanbacteria bacterium RIFCSPLOWO2_01_FULL_37_16</name>
    <dbReference type="NCBI Taxonomy" id="1802058"/>
    <lineage>
        <taxon>Bacteria</taxon>
        <taxon>Candidatus Roizmaniibacteriota</taxon>
    </lineage>
</organism>
<evidence type="ECO:0000256" key="8">
    <source>
        <dbReference type="RuleBase" id="RU000644"/>
    </source>
</evidence>
<reference evidence="10 11" key="1">
    <citation type="journal article" date="2016" name="Nat. Commun.">
        <title>Thousands of microbial genomes shed light on interconnected biogeochemical processes in an aquifer system.</title>
        <authorList>
            <person name="Anantharaman K."/>
            <person name="Brown C.T."/>
            <person name="Hug L.A."/>
            <person name="Sharon I."/>
            <person name="Castelle C.J."/>
            <person name="Probst A.J."/>
            <person name="Thomas B.C."/>
            <person name="Singh A."/>
            <person name="Wilkins M.J."/>
            <person name="Karaoz U."/>
            <person name="Brodie E.L."/>
            <person name="Williams K.H."/>
            <person name="Hubbard S.S."/>
            <person name="Banfield J.F."/>
        </authorList>
    </citation>
    <scope>NUCLEOTIDE SEQUENCE [LARGE SCALE GENOMIC DNA]</scope>
</reference>
<dbReference type="SUPFAM" id="SSF50447">
    <property type="entry name" value="Translation proteins"/>
    <property type="match status" value="2"/>
</dbReference>
<dbReference type="InterPro" id="IPR015760">
    <property type="entry name" value="TIF_IF2"/>
</dbReference>
<comment type="function">
    <text evidence="8">One of the essential components for the initiation of protein synthesis. Protects formylmethionyl-tRNA from spontaneous hydrolysis and promotes its binding to the 30S ribosomal subunits. Also involved in the hydrolysis of GTP during the formation of the 70S ribosomal complex.</text>
</comment>
<dbReference type="Pfam" id="PF00009">
    <property type="entry name" value="GTP_EFTU"/>
    <property type="match status" value="1"/>
</dbReference>
<dbReference type="PROSITE" id="PS51722">
    <property type="entry name" value="G_TR_2"/>
    <property type="match status" value="1"/>
</dbReference>
<dbReference type="Gene3D" id="2.40.30.10">
    <property type="entry name" value="Translation factors"/>
    <property type="match status" value="2"/>
</dbReference>
<comment type="caution">
    <text evidence="10">The sequence shown here is derived from an EMBL/GenBank/DDBJ whole genome shotgun (WGS) entry which is preliminary data.</text>
</comment>
<feature type="domain" description="Tr-type G" evidence="9">
    <location>
        <begin position="6"/>
        <end position="180"/>
    </location>
</feature>
<protein>
    <recommendedName>
        <fullName evidence="2 7">Translation initiation factor IF-2</fullName>
    </recommendedName>
</protein>
<keyword evidence="6" id="KW-0342">GTP-binding</keyword>
<evidence type="ECO:0000256" key="2">
    <source>
        <dbReference type="ARBA" id="ARBA00020675"/>
    </source>
</evidence>
<dbReference type="SUPFAM" id="SSF52156">
    <property type="entry name" value="Initiation factor IF2/eIF5b, domain 3"/>
    <property type="match status" value="1"/>
</dbReference>
<dbReference type="Gene3D" id="3.40.50.300">
    <property type="entry name" value="P-loop containing nucleotide triphosphate hydrolases"/>
    <property type="match status" value="1"/>
</dbReference>
<proteinExistence type="inferred from homology"/>
<dbReference type="FunFam" id="3.40.50.300:FF:000019">
    <property type="entry name" value="Translation initiation factor IF-2"/>
    <property type="match status" value="1"/>
</dbReference>
<sequence length="492" mass="53526">MQTNLPRPPIVTILGHVDHGKTTLLDYIRKSSIAAKEHGAITQKIGAYEISTDIKGYNTNKITFIDTPGHEAFSLLRSRGTNVADIAVLVIDAKDSVMPQTVESISHIKSANIPFIVAVNKIDLPEANPEKVKNDLIKQGILVEGKGGGVPVVLISAKTGSGVSELKEAVLLIASDLNLQYSPNNNPKALIIETKKDKRGLVISAIIKDGKLKIGDFIQSDQKHAKVRSILNDLGKSVNEVVPSTPFELLGFDALPDVGSTITIQFEFGKTSKTISVDVAKNLTIPQTVDLDSLLNPKIENKKLSLIIKADSQGSLEAVCQSLATNDNIKFVLKSIGDIHKSDIFLAKSTRSIIVGFSVAVSDDARELAKQEKIIIKTYNIIYQLLDELEEVAGLLIEKQQKERNLKGSAKILATFIIENKKVFGIKITKGKINLGDELDVLRGDKLIGKTKIISLKIRAKTVSEVKKDQEAGILMEPQLDIRIGDVVKCSL</sequence>
<evidence type="ECO:0000256" key="7">
    <source>
        <dbReference type="NCBIfam" id="TIGR00487"/>
    </source>
</evidence>
<evidence type="ECO:0000313" key="11">
    <source>
        <dbReference type="Proteomes" id="UP000178040"/>
    </source>
</evidence>
<keyword evidence="4" id="KW-0547">Nucleotide-binding</keyword>